<dbReference type="Pfam" id="PF00005">
    <property type="entry name" value="ABC_tran"/>
    <property type="match status" value="2"/>
</dbReference>
<dbReference type="InterPro" id="IPR003439">
    <property type="entry name" value="ABC_transporter-like_ATP-bd"/>
</dbReference>
<proteinExistence type="inferred from homology"/>
<dbReference type="InterPro" id="IPR003593">
    <property type="entry name" value="AAA+_ATPase"/>
</dbReference>
<dbReference type="SUPFAM" id="SSF52540">
    <property type="entry name" value="P-loop containing nucleoside triphosphate hydrolases"/>
    <property type="match status" value="2"/>
</dbReference>
<dbReference type="PROSITE" id="PS00211">
    <property type="entry name" value="ABC_TRANSPORTER_1"/>
    <property type="match status" value="2"/>
</dbReference>
<dbReference type="InterPro" id="IPR017871">
    <property type="entry name" value="ABC_transporter-like_CS"/>
</dbReference>
<evidence type="ECO:0000256" key="1">
    <source>
        <dbReference type="ARBA" id="ARBA00005417"/>
    </source>
</evidence>
<protein>
    <submittedName>
        <fullName evidence="6">ABC transporter ATP-binding protein</fullName>
    </submittedName>
</protein>
<dbReference type="NCBIfam" id="NF007739">
    <property type="entry name" value="PRK10419.1"/>
    <property type="match status" value="2"/>
</dbReference>
<comment type="similarity">
    <text evidence="1">Belongs to the ABC transporter superfamily.</text>
</comment>
<dbReference type="PROSITE" id="PS50893">
    <property type="entry name" value="ABC_TRANSPORTER_2"/>
    <property type="match status" value="2"/>
</dbReference>
<evidence type="ECO:0000256" key="4">
    <source>
        <dbReference type="ARBA" id="ARBA00022840"/>
    </source>
</evidence>
<dbReference type="AlphaFoldDB" id="A0A4Q2RRA2"/>
<dbReference type="RefSeq" id="WP_129477009.1">
    <property type="nucleotide sequence ID" value="NZ_SDWS01000006.1"/>
</dbReference>
<dbReference type="FunFam" id="3.40.50.300:FF:000016">
    <property type="entry name" value="Oligopeptide ABC transporter ATP-binding component"/>
    <property type="match status" value="1"/>
</dbReference>
<dbReference type="OrthoDB" id="5357528at2"/>
<dbReference type="PANTHER" id="PTHR43776">
    <property type="entry name" value="TRANSPORT ATP-BINDING PROTEIN"/>
    <property type="match status" value="1"/>
</dbReference>
<name>A0A4Q2RRA2_9ACTN</name>
<feature type="domain" description="ABC transporter" evidence="5">
    <location>
        <begin position="365"/>
        <end position="618"/>
    </location>
</feature>
<evidence type="ECO:0000256" key="2">
    <source>
        <dbReference type="ARBA" id="ARBA00022448"/>
    </source>
</evidence>
<dbReference type="NCBIfam" id="TIGR01727">
    <property type="entry name" value="oligo_HPY"/>
    <property type="match status" value="1"/>
</dbReference>
<dbReference type="GO" id="GO:0055085">
    <property type="term" value="P:transmembrane transport"/>
    <property type="evidence" value="ECO:0007669"/>
    <property type="project" value="UniProtKB-ARBA"/>
</dbReference>
<comment type="caution">
    <text evidence="6">The sequence shown here is derived from an EMBL/GenBank/DDBJ whole genome shotgun (WGS) entry which is preliminary data.</text>
</comment>
<dbReference type="Gene3D" id="3.40.50.300">
    <property type="entry name" value="P-loop containing nucleotide triphosphate hydrolases"/>
    <property type="match status" value="2"/>
</dbReference>
<evidence type="ECO:0000313" key="7">
    <source>
        <dbReference type="Proteomes" id="UP000291838"/>
    </source>
</evidence>
<dbReference type="GO" id="GO:0005524">
    <property type="term" value="F:ATP binding"/>
    <property type="evidence" value="ECO:0007669"/>
    <property type="project" value="UniProtKB-KW"/>
</dbReference>
<evidence type="ECO:0000313" key="6">
    <source>
        <dbReference type="EMBL" id="RYB89793.1"/>
    </source>
</evidence>
<dbReference type="Pfam" id="PF08352">
    <property type="entry name" value="oligo_HPY"/>
    <property type="match status" value="2"/>
</dbReference>
<dbReference type="EMBL" id="SDWS01000006">
    <property type="protein sequence ID" value="RYB89793.1"/>
    <property type="molecule type" value="Genomic_DNA"/>
</dbReference>
<evidence type="ECO:0000259" key="5">
    <source>
        <dbReference type="PROSITE" id="PS50893"/>
    </source>
</evidence>
<dbReference type="InterPro" id="IPR013563">
    <property type="entry name" value="Oligopep_ABC_C"/>
</dbReference>
<feature type="domain" description="ABC transporter" evidence="5">
    <location>
        <begin position="13"/>
        <end position="260"/>
    </location>
</feature>
<keyword evidence="3" id="KW-0547">Nucleotide-binding</keyword>
<dbReference type="CDD" id="cd03257">
    <property type="entry name" value="ABC_NikE_OppD_transporters"/>
    <property type="match status" value="2"/>
</dbReference>
<dbReference type="GO" id="GO:0015833">
    <property type="term" value="P:peptide transport"/>
    <property type="evidence" value="ECO:0007669"/>
    <property type="project" value="InterPro"/>
</dbReference>
<dbReference type="Proteomes" id="UP000291838">
    <property type="component" value="Unassembled WGS sequence"/>
</dbReference>
<sequence>MARPTEGTALLEVRNLEVRYEPKASRSMTAVQDVSFDIKPGEFVGLIGESGSGKTTLATALLRLLEKPGRISNGTITFDGTDITHLDQDELREIRWRDLSTVFQSSMNSLNPVVRIEPQFRDAIEQHSDLRGDDVSARVRELFDMVFIDHRFITAFPHELSGGMKQRVNLALALALDPKLVLLDEPTTGLDVVVQHSILQNVRKLQEEKGFAVLFISHDIGTVLDLSDRILVMYAGRIVESQTAQELLREPLHPYTKGLLGSYGDPRAETVRITYIPGRPPDLSLVSEGCSFAPRCPEKIDRCLTDYPELLPIESGEVACHVAALHRLGGADGVELPERTRRFVGPEFVKTADESAQARERDIVLTVDNVTKVFEKRRGLKVDRTVAVADTSFVLRKGAVTALVGQSGSGKSTLARMITGIDSPTEGRIVFHAPDGDQEVSSYRGRALRNYRSHVQMVFQDPYSALNPTKRLGQILERPLINYQGLKGDALRAHVEELLGTVALTPADRFVNRYAYELSGGQRQRVVIARALAVLPEVIVADEPISSLDVSIRAEILELLNDLVQDHDVGILYITHDLLSARMLADDVIVLNEGRVVEQGPALQVIRDPQDDYTRTLLDAVPNPF</sequence>
<dbReference type="PANTHER" id="PTHR43776:SF1">
    <property type="entry name" value="OLIGOPEPTIDE ABC TRANSPORTER, ATP-BINDING PROTEIN"/>
    <property type="match status" value="1"/>
</dbReference>
<keyword evidence="4 6" id="KW-0067">ATP-binding</keyword>
<dbReference type="SMART" id="SM00382">
    <property type="entry name" value="AAA"/>
    <property type="match status" value="2"/>
</dbReference>
<evidence type="ECO:0000256" key="3">
    <source>
        <dbReference type="ARBA" id="ARBA00022741"/>
    </source>
</evidence>
<reference evidence="6 7" key="1">
    <citation type="submission" date="2019-01" db="EMBL/GenBank/DDBJ databases">
        <title>Novel species of Nocardioides.</title>
        <authorList>
            <person name="Liu Q."/>
            <person name="Xin Y.-H."/>
        </authorList>
    </citation>
    <scope>NUCLEOTIDE SEQUENCE [LARGE SCALE GENOMIC DNA]</scope>
    <source>
        <strain evidence="6 7">HLT3-15</strain>
    </source>
</reference>
<gene>
    <name evidence="6" type="ORF">EUA06_14460</name>
</gene>
<organism evidence="6 7">
    <name type="scientific">Nocardioides glacieisoli</name>
    <dbReference type="NCBI Taxonomy" id="1168730"/>
    <lineage>
        <taxon>Bacteria</taxon>
        <taxon>Bacillati</taxon>
        <taxon>Actinomycetota</taxon>
        <taxon>Actinomycetes</taxon>
        <taxon>Propionibacteriales</taxon>
        <taxon>Nocardioidaceae</taxon>
        <taxon>Nocardioides</taxon>
    </lineage>
</organism>
<dbReference type="GO" id="GO:0016887">
    <property type="term" value="F:ATP hydrolysis activity"/>
    <property type="evidence" value="ECO:0007669"/>
    <property type="project" value="InterPro"/>
</dbReference>
<accession>A0A4Q2RRA2</accession>
<dbReference type="NCBIfam" id="NF008453">
    <property type="entry name" value="PRK11308.1"/>
    <property type="match status" value="2"/>
</dbReference>
<dbReference type="InterPro" id="IPR027417">
    <property type="entry name" value="P-loop_NTPase"/>
</dbReference>
<dbReference type="InterPro" id="IPR050319">
    <property type="entry name" value="ABC_transp_ATP-bind"/>
</dbReference>
<keyword evidence="7" id="KW-1185">Reference proteome</keyword>
<keyword evidence="2" id="KW-0813">Transport</keyword>